<keyword evidence="2" id="KW-0479">Metal-binding</keyword>
<evidence type="ECO:0000313" key="6">
    <source>
        <dbReference type="Proteomes" id="UP001497444"/>
    </source>
</evidence>
<dbReference type="InterPro" id="IPR036236">
    <property type="entry name" value="Znf_C2H2_sf"/>
</dbReference>
<protein>
    <recommendedName>
        <fullName evidence="4">C2H2-type domain-containing protein</fullName>
    </recommendedName>
</protein>
<evidence type="ECO:0000313" key="5">
    <source>
        <dbReference type="EMBL" id="CAK9279302.1"/>
    </source>
</evidence>
<dbReference type="PROSITE" id="PS50157">
    <property type="entry name" value="ZINC_FINGER_C2H2_2"/>
    <property type="match status" value="2"/>
</dbReference>
<proteinExistence type="inferred from homology"/>
<name>A0ABP0XKX8_9BRYO</name>
<feature type="domain" description="C2H2-type" evidence="4">
    <location>
        <begin position="299"/>
        <end position="328"/>
    </location>
</feature>
<dbReference type="InterPro" id="IPR043584">
    <property type="entry name" value="WIP1/2/3/4/5/6"/>
</dbReference>
<dbReference type="Pfam" id="PF00096">
    <property type="entry name" value="zf-C2H2"/>
    <property type="match status" value="1"/>
</dbReference>
<feature type="compositionally biased region" description="Low complexity" evidence="3">
    <location>
        <begin position="327"/>
        <end position="346"/>
    </location>
</feature>
<dbReference type="SMART" id="SM00355">
    <property type="entry name" value="ZnF_C2H2"/>
    <property type="match status" value="4"/>
</dbReference>
<keyword evidence="6" id="KW-1185">Reference proteome</keyword>
<feature type="domain" description="C2H2-type" evidence="4">
    <location>
        <begin position="364"/>
        <end position="392"/>
    </location>
</feature>
<feature type="compositionally biased region" description="Polar residues" evidence="3">
    <location>
        <begin position="515"/>
        <end position="524"/>
    </location>
</feature>
<dbReference type="SUPFAM" id="SSF57667">
    <property type="entry name" value="beta-beta-alpha zinc fingers"/>
    <property type="match status" value="2"/>
</dbReference>
<dbReference type="PANTHER" id="PTHR45878:SF44">
    <property type="entry name" value="C2H2-TYPE DOMAIN-CONTAINING PROTEIN"/>
    <property type="match status" value="1"/>
</dbReference>
<feature type="compositionally biased region" description="Low complexity" evidence="3">
    <location>
        <begin position="455"/>
        <end position="465"/>
    </location>
</feature>
<dbReference type="PROSITE" id="PS00028">
    <property type="entry name" value="ZINC_FINGER_C2H2_1"/>
    <property type="match status" value="2"/>
</dbReference>
<dbReference type="Gene3D" id="3.30.160.60">
    <property type="entry name" value="Classic Zinc Finger"/>
    <property type="match status" value="2"/>
</dbReference>
<dbReference type="Proteomes" id="UP001497444">
    <property type="component" value="Chromosome 9"/>
</dbReference>
<dbReference type="EMBL" id="OZ020104">
    <property type="protein sequence ID" value="CAK9279302.1"/>
    <property type="molecule type" value="Genomic_DNA"/>
</dbReference>
<organism evidence="5 6">
    <name type="scientific">Sphagnum jensenii</name>
    <dbReference type="NCBI Taxonomy" id="128206"/>
    <lineage>
        <taxon>Eukaryota</taxon>
        <taxon>Viridiplantae</taxon>
        <taxon>Streptophyta</taxon>
        <taxon>Embryophyta</taxon>
        <taxon>Bryophyta</taxon>
        <taxon>Sphagnophytina</taxon>
        <taxon>Sphagnopsida</taxon>
        <taxon>Sphagnales</taxon>
        <taxon>Sphagnaceae</taxon>
        <taxon>Sphagnum</taxon>
    </lineage>
</organism>
<accession>A0ABP0XKX8</accession>
<evidence type="ECO:0000259" key="4">
    <source>
        <dbReference type="PROSITE" id="PS50157"/>
    </source>
</evidence>
<dbReference type="PANTHER" id="PTHR45878">
    <property type="entry name" value="ZINC FINGER PROTEIN WIP2"/>
    <property type="match status" value="1"/>
</dbReference>
<evidence type="ECO:0000256" key="1">
    <source>
        <dbReference type="ARBA" id="ARBA00023452"/>
    </source>
</evidence>
<feature type="region of interest" description="Disordered" evidence="3">
    <location>
        <begin position="455"/>
        <end position="524"/>
    </location>
</feature>
<keyword evidence="2" id="KW-0862">Zinc</keyword>
<evidence type="ECO:0000256" key="2">
    <source>
        <dbReference type="PROSITE-ProRule" id="PRU00042"/>
    </source>
</evidence>
<sequence>MAVAPPPSCFGDSLFSHWQLGSPFPTLSSSSLLPLSNDSACPVALGSALGSGPGAAGSSSTVAMAAAAHHQSLFFNGSGGGGDTAATALGGSWNFDPFLSENYYTLGTNLQTVVESMYPPAVDDYLTLGSCELDSSLTAYGPSVAASTMSSSSAGCSTSTVMHPNLVSTLKSMVQASASDHAGTSSSGLQASTCSLSCFPAPLFETQQPDPMQAATGTLNTHIAFSQLFDSHHGADQRNLQHSVFAASENSCITTQQQQHSLEPMIKQEMEKSSDSSAADDSMEAAVVPVDLIQNRRPFRCGHDGCNKTFKNPQTMKMHHKTHYADGRSGSASRSAASLGASSAQSVPAGAPSLKAGQNKKIPSRCPKCKKTFVGLYELRRHYGRKHSEGEKGFGCRKCGKKFYIEVDVRDHEKLCGESIECKCGLKFAFKCNLVAHKKAHPACQDNHGAAAAATATSSDDSASDQSRGNSPGTATAGVKLQPSAGTASSRSVAAGSKQGSSSRRNQRQQQQQQEVASSPHLAQSDQQLIIPPLPDFSEDFRQSPQYNLLSYVGMDAFPVTSSATAAAAVAETSIWPSSQYMTEFMNSTSTATQLHSFTNFGAGMSCIAAPMINPDYFTSSRSNALVSDFPQAAQQQDHSDMMQMFSIKAAAGSNNLLEDLVCSSSGYESAHHVQLIPAPQLPATAALSSMQDRLSAAAYCTSTSVCNFQQALNNRPYGSYM</sequence>
<evidence type="ECO:0000256" key="3">
    <source>
        <dbReference type="SAM" id="MobiDB-lite"/>
    </source>
</evidence>
<comment type="similarity">
    <text evidence="1">Belongs to the WIP C2H2-type zinc-finger protein family.</text>
</comment>
<feature type="region of interest" description="Disordered" evidence="3">
    <location>
        <begin position="324"/>
        <end position="362"/>
    </location>
</feature>
<gene>
    <name evidence="5" type="ORF">CSSPJE1EN1_LOCUS24780</name>
</gene>
<dbReference type="InterPro" id="IPR013087">
    <property type="entry name" value="Znf_C2H2_type"/>
</dbReference>
<keyword evidence="2" id="KW-0863">Zinc-finger</keyword>
<feature type="compositionally biased region" description="Low complexity" evidence="3">
    <location>
        <begin position="499"/>
        <end position="514"/>
    </location>
</feature>
<reference evidence="5" key="1">
    <citation type="submission" date="2024-02" db="EMBL/GenBank/DDBJ databases">
        <authorList>
            <consortium name="ELIXIR-Norway"/>
            <consortium name="Elixir Norway"/>
        </authorList>
    </citation>
    <scope>NUCLEOTIDE SEQUENCE</scope>
</reference>